<evidence type="ECO:0000313" key="4">
    <source>
        <dbReference type="Proteomes" id="UP000288086"/>
    </source>
</evidence>
<proteinExistence type="inferred from homology"/>
<dbReference type="GO" id="GO:0051287">
    <property type="term" value="F:NAD binding"/>
    <property type="evidence" value="ECO:0007669"/>
    <property type="project" value="InterPro"/>
</dbReference>
<dbReference type="Pfam" id="PF01118">
    <property type="entry name" value="Semialdhyde_dh"/>
    <property type="match status" value="1"/>
</dbReference>
<dbReference type="SUPFAM" id="SSF51735">
    <property type="entry name" value="NAD(P)-binding Rossmann-fold domains"/>
    <property type="match status" value="1"/>
</dbReference>
<feature type="domain" description="Semialdehyde dehydrogenase NAD-binding" evidence="2">
    <location>
        <begin position="3"/>
        <end position="78"/>
    </location>
</feature>
<dbReference type="PANTHER" id="PTHR46278">
    <property type="entry name" value="DEHYDROGENASE, PUTATIVE-RELATED"/>
    <property type="match status" value="1"/>
</dbReference>
<comment type="similarity">
    <text evidence="1">Belongs to the aspartate-semialdehyde dehydrogenase family.</text>
</comment>
<dbReference type="AlphaFoldDB" id="A0A444J0V7"/>
<evidence type="ECO:0000313" key="3">
    <source>
        <dbReference type="EMBL" id="RWX46585.1"/>
    </source>
</evidence>
<dbReference type="EC" id="1.2.1.11" evidence="3"/>
<organism evidence="3 4">
    <name type="scientific">Candidatus Electrothrix communis</name>
    <dbReference type="NCBI Taxonomy" id="1859133"/>
    <lineage>
        <taxon>Bacteria</taxon>
        <taxon>Pseudomonadati</taxon>
        <taxon>Thermodesulfobacteriota</taxon>
        <taxon>Desulfobulbia</taxon>
        <taxon>Desulfobulbales</taxon>
        <taxon>Desulfobulbaceae</taxon>
        <taxon>Candidatus Electrothrix</taxon>
    </lineage>
</organism>
<name>A0A444J0V7_9BACT</name>
<dbReference type="PANTHER" id="PTHR46278:SF4">
    <property type="entry name" value="ASPARTATE-SEMIALDEHYDE DEHYDROGENASE"/>
    <property type="match status" value="1"/>
</dbReference>
<dbReference type="EMBL" id="MTKP01000271">
    <property type="protein sequence ID" value="RWX46585.1"/>
    <property type="molecule type" value="Genomic_DNA"/>
</dbReference>
<evidence type="ECO:0000256" key="1">
    <source>
        <dbReference type="ARBA" id="ARBA00010584"/>
    </source>
</evidence>
<keyword evidence="4" id="KW-1185">Reference proteome</keyword>
<protein>
    <submittedName>
        <fullName evidence="3">Aspartate-semialdehyde dehydrogenase</fullName>
        <ecNumber evidence="3">1.2.1.11</ecNumber>
    </submittedName>
</protein>
<comment type="caution">
    <text evidence="3">The sequence shown here is derived from an EMBL/GenBank/DDBJ whole genome shotgun (WGS) entry which is preliminary data.</text>
</comment>
<keyword evidence="3" id="KW-0560">Oxidoreductase</keyword>
<sequence>MKKVGIIGWRGMVGSVLMERMREEDDFKNIEPLFFSTSQAGQEGPEINGTTYELLDAHDLNLLKETDILLSCQGGEYT</sequence>
<gene>
    <name evidence="3" type="ORF">VT98_12712</name>
</gene>
<evidence type="ECO:0000259" key="2">
    <source>
        <dbReference type="Pfam" id="PF01118"/>
    </source>
</evidence>
<dbReference type="Proteomes" id="UP000288086">
    <property type="component" value="Unassembled WGS sequence"/>
</dbReference>
<dbReference type="GO" id="GO:0004073">
    <property type="term" value="F:aspartate-semialdehyde dehydrogenase activity"/>
    <property type="evidence" value="ECO:0007669"/>
    <property type="project" value="UniProtKB-EC"/>
</dbReference>
<dbReference type="InterPro" id="IPR000534">
    <property type="entry name" value="Semialdehyde_DH_NAD-bd"/>
</dbReference>
<reference evidence="3 4" key="1">
    <citation type="submission" date="2017-01" db="EMBL/GenBank/DDBJ databases">
        <title>The cable genome- insights into the physiology and evolution of filamentous bacteria capable of sulfide oxidation via long distance electron transfer.</title>
        <authorList>
            <person name="Schreiber L."/>
            <person name="Bjerg J.T."/>
            <person name="Boggild A."/>
            <person name="Van De Vossenberg J."/>
            <person name="Meysman F."/>
            <person name="Nielsen L.P."/>
            <person name="Schramm A."/>
            <person name="Kjeldsen K.U."/>
        </authorList>
    </citation>
    <scope>NUCLEOTIDE SEQUENCE [LARGE SCALE GENOMIC DNA]</scope>
    <source>
        <strain evidence="3">A1</strain>
    </source>
</reference>
<accession>A0A444J0V7</accession>
<dbReference type="Gene3D" id="3.40.50.720">
    <property type="entry name" value="NAD(P)-binding Rossmann-like Domain"/>
    <property type="match status" value="1"/>
</dbReference>
<dbReference type="InterPro" id="IPR036291">
    <property type="entry name" value="NAD(P)-bd_dom_sf"/>
</dbReference>